<sequence>MFVLNRDRADLLENFYLPFGGKLNPTNRWVQLAAIIPWEKVEEKYVGSFKSPSIGQKAYSARIALGSLIIKERLGLSDRETTLQIQENPYLQFFLGYTAFVDEEPFHHSLLMHFRERLGLEILAEVNDWIAGAALQAEREDEAKQKSSKRDHDDDDNDEGGSQLTMEVGDAFTISEDTPVVAKKIRNMVKKLHVLPPTAASTTDITNKGTLMLDATCAPADIKYPTDLGLMNHAREILEDIIDVLHHPHIGAMEKPRTYREKARKSYLSVSKQRKASGKVIRKAIRKQLGFVGRDLRIIETLLKHTPLTELSKRHYRQLLIISEFYRQQREMMEKKTHVIADRIVSIGQPHARPMVRGKAGANVEFGAKIAASLVDGYAWMETVQWDSFNEATTLQASVEAYKRRVGYYPAIILVDNIYRNRDNLNYCKELGIRLSGPKLGRPSKEQNDVANRMQERQDAAQRNAIEGKFGGGKRKLGLGCIRARGAETSLTVIALQFLVMNLERRLRVLFFLFFRLVEFRDLRWA</sequence>
<dbReference type="InterPro" id="IPR025668">
    <property type="entry name" value="Tnp_DDE_dom"/>
</dbReference>
<dbReference type="RefSeq" id="WP_268614112.1">
    <property type="nucleotide sequence ID" value="NZ_JAMDMX010000016.1"/>
</dbReference>
<feature type="domain" description="Transposase DDE" evidence="3">
    <location>
        <begin position="414"/>
        <end position="504"/>
    </location>
</feature>
<keyword evidence="5" id="KW-1185">Reference proteome</keyword>
<feature type="domain" description="Transposase InsH N-terminal" evidence="2">
    <location>
        <begin position="23"/>
        <end position="117"/>
    </location>
</feature>
<dbReference type="Pfam" id="PF05598">
    <property type="entry name" value="DUF772"/>
    <property type="match status" value="1"/>
</dbReference>
<dbReference type="Proteomes" id="UP001527099">
    <property type="component" value="Unassembled WGS sequence"/>
</dbReference>
<evidence type="ECO:0000259" key="3">
    <source>
        <dbReference type="Pfam" id="PF13586"/>
    </source>
</evidence>
<dbReference type="NCBIfam" id="NF033578">
    <property type="entry name" value="transpos_IS5_1"/>
    <property type="match status" value="1"/>
</dbReference>
<proteinExistence type="predicted"/>
<comment type="caution">
    <text evidence="4">The sequence shown here is derived from an EMBL/GenBank/DDBJ whole genome shotgun (WGS) entry which is preliminary data.</text>
</comment>
<evidence type="ECO:0000313" key="5">
    <source>
        <dbReference type="Proteomes" id="UP001527099"/>
    </source>
</evidence>
<feature type="region of interest" description="Disordered" evidence="1">
    <location>
        <begin position="140"/>
        <end position="164"/>
    </location>
</feature>
<protein>
    <submittedName>
        <fullName evidence="4">IS5 family transposase</fullName>
    </submittedName>
</protein>
<dbReference type="InterPro" id="IPR008490">
    <property type="entry name" value="Transposase_InsH_N"/>
</dbReference>
<dbReference type="PANTHER" id="PTHR33803:SF3">
    <property type="entry name" value="BLL1974 PROTEIN"/>
    <property type="match status" value="1"/>
</dbReference>
<reference evidence="4 5" key="1">
    <citation type="submission" date="2022-05" db="EMBL/GenBank/DDBJ databases">
        <title>Genome Sequencing of Bee-Associated Microbes.</title>
        <authorList>
            <person name="Dunlap C."/>
        </authorList>
    </citation>
    <scope>NUCLEOTIDE SEQUENCE [LARGE SCALE GENOMIC DNA]</scope>
    <source>
        <strain evidence="4 5">NRRL B-14421</strain>
    </source>
</reference>
<dbReference type="Pfam" id="PF13586">
    <property type="entry name" value="DDE_Tnp_1_2"/>
    <property type="match status" value="1"/>
</dbReference>
<evidence type="ECO:0000256" key="1">
    <source>
        <dbReference type="SAM" id="MobiDB-lite"/>
    </source>
</evidence>
<evidence type="ECO:0000313" key="4">
    <source>
        <dbReference type="EMBL" id="MCY9692576.1"/>
    </source>
</evidence>
<dbReference type="InterPro" id="IPR047710">
    <property type="entry name" value="Transpos_IS5-like"/>
</dbReference>
<dbReference type="PANTHER" id="PTHR33803">
    <property type="entry name" value="IS1478 TRANSPOSASE"/>
    <property type="match status" value="1"/>
</dbReference>
<organism evidence="4 5">
    <name type="scientific">Paenibacillus alginolyticus</name>
    <dbReference type="NCBI Taxonomy" id="59839"/>
    <lineage>
        <taxon>Bacteria</taxon>
        <taxon>Bacillati</taxon>
        <taxon>Bacillota</taxon>
        <taxon>Bacilli</taxon>
        <taxon>Bacillales</taxon>
        <taxon>Paenibacillaceae</taxon>
        <taxon>Paenibacillus</taxon>
    </lineage>
</organism>
<dbReference type="EMBL" id="JAMDMX010000016">
    <property type="protein sequence ID" value="MCY9692576.1"/>
    <property type="molecule type" value="Genomic_DNA"/>
</dbReference>
<name>A0ABT4G8R8_9BACL</name>
<feature type="compositionally biased region" description="Basic and acidic residues" evidence="1">
    <location>
        <begin position="140"/>
        <end position="152"/>
    </location>
</feature>
<evidence type="ECO:0000259" key="2">
    <source>
        <dbReference type="Pfam" id="PF05598"/>
    </source>
</evidence>
<gene>
    <name evidence="4" type="ORF">M5X19_06625</name>
</gene>
<accession>A0ABT4G8R8</accession>